<dbReference type="GO" id="GO:0046872">
    <property type="term" value="F:metal ion binding"/>
    <property type="evidence" value="ECO:0007669"/>
    <property type="project" value="UniProtKB-KW"/>
</dbReference>
<keyword evidence="9 10" id="KW-0131">Cell cycle</keyword>
<dbReference type="GO" id="GO:0000917">
    <property type="term" value="P:division septum assembly"/>
    <property type="evidence" value="ECO:0007669"/>
    <property type="project" value="UniProtKB-KW"/>
</dbReference>
<gene>
    <name evidence="10" type="primary">engB</name>
    <name evidence="13" type="ORF">A2150_01045</name>
</gene>
<comment type="similarity">
    <text evidence="2 10">Belongs to the TRAFAC class TrmE-Era-EngA-EngB-Septin-like GTPase superfamily. EngB GTPase family.</text>
</comment>
<keyword evidence="4" id="KW-0479">Metal-binding</keyword>
<keyword evidence="3 10" id="KW-0132">Cell division</keyword>
<feature type="compositionally biased region" description="Basic residues" evidence="11">
    <location>
        <begin position="223"/>
        <end position="240"/>
    </location>
</feature>
<keyword evidence="6" id="KW-0460">Magnesium</keyword>
<dbReference type="PROSITE" id="PS51706">
    <property type="entry name" value="G_ENGB"/>
    <property type="match status" value="1"/>
</dbReference>
<dbReference type="Pfam" id="PF01926">
    <property type="entry name" value="MMR_HSR1"/>
    <property type="match status" value="1"/>
</dbReference>
<evidence type="ECO:0000256" key="7">
    <source>
        <dbReference type="ARBA" id="ARBA00023134"/>
    </source>
</evidence>
<sequence length="240" mass="26618">MSGQFLEDWFRTAAFLQSSQTPAQLPPDQGREVAFAGRSNAGKSSAINAIAGRKGLARASKTPGRTRLLNFFTLDDRHRLVDLPGYGYAEVARAEKERWQEALAYYLEERRSLAGLILVMDARHPLTDFDTQLLSWAQGVELPVHVLLTKADKLAKGQAAAQLRIVQAALRARFPGSDVQLFSAVDRQGVDPARARIAEWLRLPPRPTKKSPGNKGKESGAQKRSRHRGRDRPRSGRRSG</sequence>
<keyword evidence="7 10" id="KW-0342">GTP-binding</keyword>
<comment type="function">
    <text evidence="10">Necessary for normal cell division and for the maintenance of normal septation.</text>
</comment>
<dbReference type="FunFam" id="3.40.50.300:FF:000098">
    <property type="entry name" value="Probable GTP-binding protein EngB"/>
    <property type="match status" value="1"/>
</dbReference>
<dbReference type="PANTHER" id="PTHR11649:SF13">
    <property type="entry name" value="ENGB-TYPE G DOMAIN-CONTAINING PROTEIN"/>
    <property type="match status" value="1"/>
</dbReference>
<dbReference type="InterPro" id="IPR019987">
    <property type="entry name" value="GTP-bd_ribosome_bio_YsxC"/>
</dbReference>
<evidence type="ECO:0000259" key="12">
    <source>
        <dbReference type="PROSITE" id="PS51706"/>
    </source>
</evidence>
<dbReference type="PANTHER" id="PTHR11649">
    <property type="entry name" value="MSS1/TRME-RELATED GTP-BINDING PROTEIN"/>
    <property type="match status" value="1"/>
</dbReference>
<evidence type="ECO:0000256" key="3">
    <source>
        <dbReference type="ARBA" id="ARBA00022618"/>
    </source>
</evidence>
<dbReference type="GO" id="GO:0005525">
    <property type="term" value="F:GTP binding"/>
    <property type="evidence" value="ECO:0007669"/>
    <property type="project" value="UniProtKB-UniRule"/>
</dbReference>
<dbReference type="EMBL" id="MFSS01000023">
    <property type="protein sequence ID" value="OGI44495.1"/>
    <property type="molecule type" value="Genomic_DNA"/>
</dbReference>
<dbReference type="HAMAP" id="MF_00321">
    <property type="entry name" value="GTPase_EngB"/>
    <property type="match status" value="1"/>
</dbReference>
<comment type="cofactor">
    <cofactor evidence="1">
        <name>Mg(2+)</name>
        <dbReference type="ChEBI" id="CHEBI:18420"/>
    </cofactor>
</comment>
<organism evidence="13 14">
    <name type="scientific">Candidatus Muproteobacteria bacterium RBG_16_64_11</name>
    <dbReference type="NCBI Taxonomy" id="1817758"/>
    <lineage>
        <taxon>Bacteria</taxon>
        <taxon>Pseudomonadati</taxon>
        <taxon>Pseudomonadota</taxon>
        <taxon>Candidatus Muproteobacteria</taxon>
    </lineage>
</organism>
<evidence type="ECO:0000256" key="9">
    <source>
        <dbReference type="ARBA" id="ARBA00023306"/>
    </source>
</evidence>
<protein>
    <recommendedName>
        <fullName evidence="10">Probable GTP-binding protein EngB</fullName>
    </recommendedName>
</protein>
<evidence type="ECO:0000256" key="1">
    <source>
        <dbReference type="ARBA" id="ARBA00001946"/>
    </source>
</evidence>
<evidence type="ECO:0000256" key="4">
    <source>
        <dbReference type="ARBA" id="ARBA00022723"/>
    </source>
</evidence>
<dbReference type="SUPFAM" id="SSF52540">
    <property type="entry name" value="P-loop containing nucleoside triphosphate hydrolases"/>
    <property type="match status" value="1"/>
</dbReference>
<evidence type="ECO:0000256" key="5">
    <source>
        <dbReference type="ARBA" id="ARBA00022741"/>
    </source>
</evidence>
<evidence type="ECO:0000256" key="10">
    <source>
        <dbReference type="HAMAP-Rule" id="MF_00321"/>
    </source>
</evidence>
<evidence type="ECO:0000313" key="14">
    <source>
        <dbReference type="Proteomes" id="UP000177925"/>
    </source>
</evidence>
<keyword evidence="5 10" id="KW-0547">Nucleotide-binding</keyword>
<reference evidence="13 14" key="1">
    <citation type="journal article" date="2016" name="Nat. Commun.">
        <title>Thousands of microbial genomes shed light on interconnected biogeochemical processes in an aquifer system.</title>
        <authorList>
            <person name="Anantharaman K."/>
            <person name="Brown C.T."/>
            <person name="Hug L.A."/>
            <person name="Sharon I."/>
            <person name="Castelle C.J."/>
            <person name="Probst A.J."/>
            <person name="Thomas B.C."/>
            <person name="Singh A."/>
            <person name="Wilkins M.J."/>
            <person name="Karaoz U."/>
            <person name="Brodie E.L."/>
            <person name="Williams K.H."/>
            <person name="Hubbard S.S."/>
            <person name="Banfield J.F."/>
        </authorList>
    </citation>
    <scope>NUCLEOTIDE SEQUENCE [LARGE SCALE GENOMIC DNA]</scope>
</reference>
<dbReference type="NCBIfam" id="TIGR03598">
    <property type="entry name" value="GTPase_YsxC"/>
    <property type="match status" value="1"/>
</dbReference>
<dbReference type="AlphaFoldDB" id="A0A1F6THD7"/>
<accession>A0A1F6THD7</accession>
<dbReference type="InterPro" id="IPR030393">
    <property type="entry name" value="G_ENGB_dom"/>
</dbReference>
<proteinExistence type="inferred from homology"/>
<evidence type="ECO:0000256" key="8">
    <source>
        <dbReference type="ARBA" id="ARBA00023210"/>
    </source>
</evidence>
<name>A0A1F6THD7_9PROT</name>
<dbReference type="STRING" id="1817758.A2150_01045"/>
<dbReference type="Proteomes" id="UP000177925">
    <property type="component" value="Unassembled WGS sequence"/>
</dbReference>
<dbReference type="InterPro" id="IPR006073">
    <property type="entry name" value="GTP-bd"/>
</dbReference>
<dbReference type="InterPro" id="IPR027417">
    <property type="entry name" value="P-loop_NTPase"/>
</dbReference>
<evidence type="ECO:0000256" key="11">
    <source>
        <dbReference type="SAM" id="MobiDB-lite"/>
    </source>
</evidence>
<dbReference type="GO" id="GO:0005829">
    <property type="term" value="C:cytosol"/>
    <property type="evidence" value="ECO:0007669"/>
    <property type="project" value="TreeGrafter"/>
</dbReference>
<comment type="caution">
    <text evidence="13">The sequence shown here is derived from an EMBL/GenBank/DDBJ whole genome shotgun (WGS) entry which is preliminary data.</text>
</comment>
<evidence type="ECO:0000313" key="13">
    <source>
        <dbReference type="EMBL" id="OGI44495.1"/>
    </source>
</evidence>
<keyword evidence="8 10" id="KW-0717">Septation</keyword>
<feature type="region of interest" description="Disordered" evidence="11">
    <location>
        <begin position="201"/>
        <end position="240"/>
    </location>
</feature>
<feature type="domain" description="EngB-type G" evidence="12">
    <location>
        <begin position="29"/>
        <end position="203"/>
    </location>
</feature>
<evidence type="ECO:0000256" key="2">
    <source>
        <dbReference type="ARBA" id="ARBA00009638"/>
    </source>
</evidence>
<dbReference type="CDD" id="cd01876">
    <property type="entry name" value="YihA_EngB"/>
    <property type="match status" value="1"/>
</dbReference>
<evidence type="ECO:0000256" key="6">
    <source>
        <dbReference type="ARBA" id="ARBA00022842"/>
    </source>
</evidence>
<dbReference type="Gene3D" id="3.40.50.300">
    <property type="entry name" value="P-loop containing nucleotide triphosphate hydrolases"/>
    <property type="match status" value="1"/>
</dbReference>